<dbReference type="PROSITE" id="PS50023">
    <property type="entry name" value="LIM_DOMAIN_2"/>
    <property type="match status" value="1"/>
</dbReference>
<feature type="compositionally biased region" description="Pro residues" evidence="4">
    <location>
        <begin position="222"/>
        <end position="237"/>
    </location>
</feature>
<evidence type="ECO:0000256" key="4">
    <source>
        <dbReference type="SAM" id="MobiDB-lite"/>
    </source>
</evidence>
<sequence>MGKLLKEQCEWIESVGYSSNGWIGGDWHIPLHLLSKLLASELEQRRDTIEIDCNSDVTLKISFDSLLQLAEDTLGVPVLITERDLLTRYPNIHLALVTYLICLRSTIDHIDPKLLRNTQAPRLIFEAKNGLHSSLPSCPECNEHVFIIERVVIERVVYHRQCLKCIDCSNLLSRGAFKKTKHGFECISHAVRRILDAHDNCSSSGSGTYDRYGYSGKSPRPVVAPPPRPKPKPPPKPAYLSTLTVGDYETLDEIQATNSKGTKEACGPNDEKESTILTVPIRSDNPSEEEVQKKDVKDLADTRSIRSNPGSESHSASADETSSGDSIDSGVVLRMAKMFGEVEGGRAKESSRISQPPLSSPVPPPRPKRTSMLISTTNRAHSASPVHSTKRSSLKNSVPSPLPKQRINLEDYPGYLCPFGEEEEISEIADYPSSKNPFADSDDESSKGPPVPAPRSLPPPLPVLPGTSDRPKIEQTTPPPKPPRSGLNSSETRIHTLRISRKKFRAPMPPVPQMRKINFTENGVNVDPAEIAIRLKTIEEHMTRVEMEGRAVEKEMLFQIDTNPRTWTKGPRTDDWVKVLTKKIDLMREQLYLLGLWRENYLNEVHSETEYYIRCLLEKEKIDKSEWELEREATLTNLLIYIIDEKLKLDEYTVDRTGGNSDTKNEDTSKVDQKKSKLKKRVIMLSKRLKSKKSKEFPTQTGL</sequence>
<name>A0A2A6B2K0_PRIPA</name>
<dbReference type="SMART" id="SM01203">
    <property type="entry name" value="DUF3585"/>
    <property type="match status" value="1"/>
</dbReference>
<dbReference type="Gene3D" id="2.10.110.10">
    <property type="entry name" value="Cysteine Rich Protein"/>
    <property type="match status" value="1"/>
</dbReference>
<reference evidence="5" key="2">
    <citation type="submission" date="2022-06" db="UniProtKB">
        <authorList>
            <consortium name="EnsemblMetazoa"/>
        </authorList>
    </citation>
    <scope>IDENTIFICATION</scope>
    <source>
        <strain evidence="5">PS312</strain>
    </source>
</reference>
<dbReference type="OrthoDB" id="25654at2759"/>
<dbReference type="Pfam" id="PF12130">
    <property type="entry name" value="bMERB_dom"/>
    <property type="match status" value="1"/>
</dbReference>
<dbReference type="AlphaFoldDB" id="A0A2A6B2K0"/>
<dbReference type="InterPro" id="IPR022735">
    <property type="entry name" value="bMERB_dom"/>
</dbReference>
<dbReference type="Proteomes" id="UP000005239">
    <property type="component" value="Unassembled WGS sequence"/>
</dbReference>
<accession>A0A8R1YGD6</accession>
<feature type="compositionally biased region" description="Polar residues" evidence="4">
    <location>
        <begin position="305"/>
        <end position="326"/>
    </location>
</feature>
<keyword evidence="2" id="KW-0862">Zinc</keyword>
<evidence type="ECO:0000256" key="1">
    <source>
        <dbReference type="ARBA" id="ARBA00022723"/>
    </source>
</evidence>
<evidence type="ECO:0000256" key="2">
    <source>
        <dbReference type="ARBA" id="ARBA00022833"/>
    </source>
</evidence>
<organism evidence="5 6">
    <name type="scientific">Pristionchus pacificus</name>
    <name type="common">Parasitic nematode worm</name>
    <dbReference type="NCBI Taxonomy" id="54126"/>
    <lineage>
        <taxon>Eukaryota</taxon>
        <taxon>Metazoa</taxon>
        <taxon>Ecdysozoa</taxon>
        <taxon>Nematoda</taxon>
        <taxon>Chromadorea</taxon>
        <taxon>Rhabditida</taxon>
        <taxon>Rhabditina</taxon>
        <taxon>Diplogasteromorpha</taxon>
        <taxon>Diplogasteroidea</taxon>
        <taxon>Neodiplogasteridae</taxon>
        <taxon>Pristionchus</taxon>
    </lineage>
</organism>
<feature type="region of interest" description="Disordered" evidence="4">
    <location>
        <begin position="431"/>
        <end position="501"/>
    </location>
</feature>
<keyword evidence="1" id="KW-0479">Metal-binding</keyword>
<feature type="compositionally biased region" description="Polar residues" evidence="4">
    <location>
        <begin position="372"/>
        <end position="387"/>
    </location>
</feature>
<dbReference type="InterPro" id="IPR001781">
    <property type="entry name" value="Znf_LIM"/>
</dbReference>
<feature type="region of interest" description="Disordered" evidence="4">
    <location>
        <begin position="654"/>
        <end position="677"/>
    </location>
</feature>
<protein>
    <submittedName>
        <fullName evidence="5">LIM domain containing protein</fullName>
    </submittedName>
</protein>
<dbReference type="EnsemblMetazoa" id="PPA23571.1">
    <property type="protein sequence ID" value="PPA23571.1"/>
    <property type="gene ID" value="WBGene00113125"/>
</dbReference>
<reference evidence="6" key="1">
    <citation type="journal article" date="2008" name="Nat. Genet.">
        <title>The Pristionchus pacificus genome provides a unique perspective on nematode lifestyle and parasitism.</title>
        <authorList>
            <person name="Dieterich C."/>
            <person name="Clifton S.W."/>
            <person name="Schuster L.N."/>
            <person name="Chinwalla A."/>
            <person name="Delehaunty K."/>
            <person name="Dinkelacker I."/>
            <person name="Fulton L."/>
            <person name="Fulton R."/>
            <person name="Godfrey J."/>
            <person name="Minx P."/>
            <person name="Mitreva M."/>
            <person name="Roeseler W."/>
            <person name="Tian H."/>
            <person name="Witte H."/>
            <person name="Yang S.P."/>
            <person name="Wilson R.K."/>
            <person name="Sommer R.J."/>
        </authorList>
    </citation>
    <scope>NUCLEOTIDE SEQUENCE [LARGE SCALE GENOMIC DNA]</scope>
    <source>
        <strain evidence="6">PS312</strain>
    </source>
</reference>
<proteinExistence type="predicted"/>
<dbReference type="GO" id="GO:0046872">
    <property type="term" value="F:metal ion binding"/>
    <property type="evidence" value="ECO:0007669"/>
    <property type="project" value="UniProtKB-KW"/>
</dbReference>
<evidence type="ECO:0000313" key="6">
    <source>
        <dbReference type="Proteomes" id="UP000005239"/>
    </source>
</evidence>
<keyword evidence="6" id="KW-1185">Reference proteome</keyword>
<feature type="compositionally biased region" description="Basic and acidic residues" evidence="4">
    <location>
        <begin position="663"/>
        <end position="675"/>
    </location>
</feature>
<feature type="compositionally biased region" description="Pro residues" evidence="4">
    <location>
        <begin position="449"/>
        <end position="463"/>
    </location>
</feature>
<accession>A0A2A6B2K0</accession>
<evidence type="ECO:0000256" key="3">
    <source>
        <dbReference type="ARBA" id="ARBA00023038"/>
    </source>
</evidence>
<keyword evidence="3" id="KW-0440">LIM domain</keyword>
<feature type="region of interest" description="Disordered" evidence="4">
    <location>
        <begin position="201"/>
        <end position="241"/>
    </location>
</feature>
<feature type="region of interest" description="Disordered" evidence="4">
    <location>
        <begin position="258"/>
        <end position="411"/>
    </location>
</feature>
<feature type="compositionally biased region" description="Basic and acidic residues" evidence="4">
    <location>
        <begin position="290"/>
        <end position="304"/>
    </location>
</feature>
<gene>
    <name evidence="5" type="primary">WBGene00113125</name>
</gene>
<evidence type="ECO:0000313" key="5">
    <source>
        <dbReference type="EnsemblMetazoa" id="PPA23571.1"/>
    </source>
</evidence>
<dbReference type="PROSITE" id="PS00478">
    <property type="entry name" value="LIM_DOMAIN_1"/>
    <property type="match status" value="1"/>
</dbReference>